<keyword evidence="4" id="KW-1185">Reference proteome</keyword>
<proteinExistence type="predicted"/>
<evidence type="ECO:0008006" key="5">
    <source>
        <dbReference type="Google" id="ProtNLM"/>
    </source>
</evidence>
<comment type="caution">
    <text evidence="3">The sequence shown here is derived from an EMBL/GenBank/DDBJ whole genome shotgun (WGS) entry which is preliminary data.</text>
</comment>
<accession>A0A2T0JTP3</accession>
<feature type="compositionally biased region" description="Low complexity" evidence="2">
    <location>
        <begin position="275"/>
        <end position="292"/>
    </location>
</feature>
<sequence length="419" mass="42710">MKRYRSYRSNAGASNIRRWRVAGVAGVAVALVGVGLGVAAAADSPVPTVNCQTVADKLGAVPAQAQAEIARNLQLLNTQIQEANNRIRTSQGQGGPAFIQNAILGPLKDKRFATINRMETAIGRTIAKPNLNAEGLAPCSLNASGGGNASPEPAQVPAKSVQAGAAVVANVGSISCPDVRINVAIPAQAQAEIDRNLALLQTQINEANTRLKNSVGQGGAAFVQNAILGPLKDKRFATINRMETAIGRNAAKPNLNAEGLSTCSLNAAAGGGGAAAEPTAAPTTQPPANNGNAGNGNAGNGNAGNNQAAASRNTGNVGINDGTAQVDCPDVAIDVAIPAQAQAEVDRNLALLQTQINEANARIKSTAFQGGVNFINNAILGPLEDKRFATINRIETAIGRNAAKPNLNAEGLSACNLNK</sequence>
<dbReference type="Proteomes" id="UP000239415">
    <property type="component" value="Unassembled WGS sequence"/>
</dbReference>
<feature type="compositionally biased region" description="Gly residues" evidence="2">
    <location>
        <begin position="293"/>
        <end position="302"/>
    </location>
</feature>
<feature type="region of interest" description="Disordered" evidence="2">
    <location>
        <begin position="271"/>
        <end position="316"/>
    </location>
</feature>
<keyword evidence="1" id="KW-0175">Coiled coil</keyword>
<organism evidence="3 4">
    <name type="scientific">Actinoplanes italicus</name>
    <dbReference type="NCBI Taxonomy" id="113567"/>
    <lineage>
        <taxon>Bacteria</taxon>
        <taxon>Bacillati</taxon>
        <taxon>Actinomycetota</taxon>
        <taxon>Actinomycetes</taxon>
        <taxon>Micromonosporales</taxon>
        <taxon>Micromonosporaceae</taxon>
        <taxon>Actinoplanes</taxon>
    </lineage>
</organism>
<gene>
    <name evidence="3" type="ORF">CLV67_13286</name>
</gene>
<dbReference type="AlphaFoldDB" id="A0A2T0JTP3"/>
<dbReference type="RefSeq" id="WP_106330305.1">
    <property type="nucleotide sequence ID" value="NZ_BOMO01000164.1"/>
</dbReference>
<evidence type="ECO:0000313" key="3">
    <source>
        <dbReference type="EMBL" id="PRX11028.1"/>
    </source>
</evidence>
<dbReference type="OrthoDB" id="4331351at2"/>
<reference evidence="3 4" key="1">
    <citation type="submission" date="2018-03" db="EMBL/GenBank/DDBJ databases">
        <title>Genomic Encyclopedia of Archaeal and Bacterial Type Strains, Phase II (KMG-II): from individual species to whole genera.</title>
        <authorList>
            <person name="Goeker M."/>
        </authorList>
    </citation>
    <scope>NUCLEOTIDE SEQUENCE [LARGE SCALE GENOMIC DNA]</scope>
    <source>
        <strain evidence="3 4">DSM 43146</strain>
    </source>
</reference>
<feature type="coiled-coil region" evidence="1">
    <location>
        <begin position="66"/>
        <end position="93"/>
    </location>
</feature>
<dbReference type="EMBL" id="PVMZ01000032">
    <property type="protein sequence ID" value="PRX11028.1"/>
    <property type="molecule type" value="Genomic_DNA"/>
</dbReference>
<evidence type="ECO:0000256" key="2">
    <source>
        <dbReference type="SAM" id="MobiDB-lite"/>
    </source>
</evidence>
<evidence type="ECO:0000313" key="4">
    <source>
        <dbReference type="Proteomes" id="UP000239415"/>
    </source>
</evidence>
<name>A0A2T0JTP3_9ACTN</name>
<evidence type="ECO:0000256" key="1">
    <source>
        <dbReference type="SAM" id="Coils"/>
    </source>
</evidence>
<protein>
    <recommendedName>
        <fullName evidence="5">Secreted protein</fullName>
    </recommendedName>
</protein>